<dbReference type="InterPro" id="IPR036224">
    <property type="entry name" value="GINS_bundle-like_dom_sf"/>
</dbReference>
<dbReference type="Pfam" id="PF22466">
    <property type="entry name" value="PSF3_N"/>
    <property type="match status" value="1"/>
</dbReference>
<sequence length="186" mass="20658">MENDYWSIDAIFAENQKLDCTFLLEVPNLGYIDGGDMPNIPAQTKMRLPYWLAAPLLVHDYLEFRIPPAVGYSVLKALSAEPRSVKLSSLVGGGGSWYKFGKEISELLEEATSKDLTEALPKTFRARLVDLIDQAQHFDGTAGSTSASGTGNEFREGLESTEREIFALAQNSAHLMKTWHESSDKR</sequence>
<comment type="caution">
    <text evidence="9">The sequence shown here is derived from an EMBL/GenBank/DDBJ whole genome shotgun (WGS) entry which is preliminary data.</text>
</comment>
<dbReference type="SUPFAM" id="SSF158573">
    <property type="entry name" value="GINS helical bundle-like"/>
    <property type="match status" value="1"/>
</dbReference>
<dbReference type="GO" id="GO:0000811">
    <property type="term" value="C:GINS complex"/>
    <property type="evidence" value="ECO:0007669"/>
    <property type="project" value="UniProtKB-UniRule"/>
</dbReference>
<comment type="subcellular location">
    <subcellularLocation>
        <location evidence="1 6">Nucleus</location>
    </subcellularLocation>
</comment>
<gene>
    <name evidence="9" type="ORF">BS47DRAFT_1323888</name>
</gene>
<evidence type="ECO:0000313" key="9">
    <source>
        <dbReference type="EMBL" id="KAF9520366.1"/>
    </source>
</evidence>
<evidence type="ECO:0000256" key="2">
    <source>
        <dbReference type="ARBA" id="ARBA00006343"/>
    </source>
</evidence>
<keyword evidence="5 6" id="KW-0539">Nucleus</keyword>
<dbReference type="PANTHER" id="PTHR22768:SF0">
    <property type="entry name" value="DNA REPLICATION COMPLEX GINS PROTEIN PSF3"/>
    <property type="match status" value="1"/>
</dbReference>
<comment type="function">
    <text evidence="6">The GINS complex plays an essential role in the initiation of DNA replication.</text>
</comment>
<evidence type="ECO:0000256" key="4">
    <source>
        <dbReference type="ARBA" id="ARBA00022705"/>
    </source>
</evidence>
<reference evidence="9" key="1">
    <citation type="journal article" date="2020" name="Nat. Commun.">
        <title>Large-scale genome sequencing of mycorrhizal fungi provides insights into the early evolution of symbiotic traits.</title>
        <authorList>
            <person name="Miyauchi S."/>
            <person name="Kiss E."/>
            <person name="Kuo A."/>
            <person name="Drula E."/>
            <person name="Kohler A."/>
            <person name="Sanchez-Garcia M."/>
            <person name="Morin E."/>
            <person name="Andreopoulos B."/>
            <person name="Barry K.W."/>
            <person name="Bonito G."/>
            <person name="Buee M."/>
            <person name="Carver A."/>
            <person name="Chen C."/>
            <person name="Cichocki N."/>
            <person name="Clum A."/>
            <person name="Culley D."/>
            <person name="Crous P.W."/>
            <person name="Fauchery L."/>
            <person name="Girlanda M."/>
            <person name="Hayes R.D."/>
            <person name="Keri Z."/>
            <person name="LaButti K."/>
            <person name="Lipzen A."/>
            <person name="Lombard V."/>
            <person name="Magnuson J."/>
            <person name="Maillard F."/>
            <person name="Murat C."/>
            <person name="Nolan M."/>
            <person name="Ohm R.A."/>
            <person name="Pangilinan J."/>
            <person name="Pereira M.F."/>
            <person name="Perotto S."/>
            <person name="Peter M."/>
            <person name="Pfister S."/>
            <person name="Riley R."/>
            <person name="Sitrit Y."/>
            <person name="Stielow J.B."/>
            <person name="Szollosi G."/>
            <person name="Zifcakova L."/>
            <person name="Stursova M."/>
            <person name="Spatafora J.W."/>
            <person name="Tedersoo L."/>
            <person name="Vaario L.M."/>
            <person name="Yamada A."/>
            <person name="Yan M."/>
            <person name="Wang P."/>
            <person name="Xu J."/>
            <person name="Bruns T."/>
            <person name="Baldrian P."/>
            <person name="Vilgalys R."/>
            <person name="Dunand C."/>
            <person name="Henrissat B."/>
            <person name="Grigoriev I.V."/>
            <person name="Hibbett D."/>
            <person name="Nagy L.G."/>
            <person name="Martin F.M."/>
        </authorList>
    </citation>
    <scope>NUCLEOTIDE SEQUENCE</scope>
    <source>
        <strain evidence="9">UP504</strain>
    </source>
</reference>
<evidence type="ECO:0000256" key="5">
    <source>
        <dbReference type="ARBA" id="ARBA00023242"/>
    </source>
</evidence>
<keyword evidence="10" id="KW-1185">Reference proteome</keyword>
<dbReference type="Gene3D" id="1.20.58.2050">
    <property type="match status" value="1"/>
</dbReference>
<accession>A0A9P6BCS9</accession>
<dbReference type="EMBL" id="MU128912">
    <property type="protein sequence ID" value="KAF9520366.1"/>
    <property type="molecule type" value="Genomic_DNA"/>
</dbReference>
<organism evidence="9 10">
    <name type="scientific">Hydnum rufescens UP504</name>
    <dbReference type="NCBI Taxonomy" id="1448309"/>
    <lineage>
        <taxon>Eukaryota</taxon>
        <taxon>Fungi</taxon>
        <taxon>Dikarya</taxon>
        <taxon>Basidiomycota</taxon>
        <taxon>Agaricomycotina</taxon>
        <taxon>Agaricomycetes</taxon>
        <taxon>Cantharellales</taxon>
        <taxon>Hydnaceae</taxon>
        <taxon>Hydnum</taxon>
    </lineage>
</organism>
<dbReference type="CDD" id="cd21693">
    <property type="entry name" value="GINS_B_Psf3"/>
    <property type="match status" value="1"/>
</dbReference>
<evidence type="ECO:0000256" key="1">
    <source>
        <dbReference type="ARBA" id="ARBA00004123"/>
    </source>
</evidence>
<dbReference type="SUPFAM" id="SSF160059">
    <property type="entry name" value="PriA/YqbF domain"/>
    <property type="match status" value="1"/>
</dbReference>
<dbReference type="PANTHER" id="PTHR22768">
    <property type="entry name" value="DNA REPLICATION COMPLEX GINS PROTEIN PSF3"/>
    <property type="match status" value="1"/>
</dbReference>
<name>A0A9P6BCS9_9AGAM</name>
<comment type="similarity">
    <text evidence="2 6">Belongs to the GINS3/PSF3 family.</text>
</comment>
<evidence type="ECO:0000259" key="8">
    <source>
        <dbReference type="Pfam" id="PF22466"/>
    </source>
</evidence>
<evidence type="ECO:0000313" key="10">
    <source>
        <dbReference type="Proteomes" id="UP000886523"/>
    </source>
</evidence>
<dbReference type="GO" id="GO:1902975">
    <property type="term" value="P:mitotic DNA replication initiation"/>
    <property type="evidence" value="ECO:0007669"/>
    <property type="project" value="TreeGrafter"/>
</dbReference>
<dbReference type="Pfam" id="PF05916">
    <property type="entry name" value="Sld5"/>
    <property type="match status" value="1"/>
</dbReference>
<feature type="domain" description="GINS subunit" evidence="7">
    <location>
        <begin position="73"/>
        <end position="180"/>
    </location>
</feature>
<dbReference type="InterPro" id="IPR021151">
    <property type="entry name" value="GINS_A"/>
</dbReference>
<evidence type="ECO:0000256" key="6">
    <source>
        <dbReference type="RuleBase" id="RU367161"/>
    </source>
</evidence>
<proteinExistence type="inferred from homology"/>
<keyword evidence="4 6" id="KW-0235">DNA replication</keyword>
<comment type="subunit">
    <text evidence="6">Component of the GINS complex.</text>
</comment>
<evidence type="ECO:0000256" key="3">
    <source>
        <dbReference type="ARBA" id="ARBA00015140"/>
    </source>
</evidence>
<evidence type="ECO:0000259" key="7">
    <source>
        <dbReference type="Pfam" id="PF05916"/>
    </source>
</evidence>
<dbReference type="InterPro" id="IPR055221">
    <property type="entry name" value="PSF3_N"/>
</dbReference>
<protein>
    <recommendedName>
        <fullName evidence="3 6">DNA replication complex GINS protein PSF3</fullName>
    </recommendedName>
</protein>
<dbReference type="InterPro" id="IPR010492">
    <property type="entry name" value="GINS_Psf3"/>
</dbReference>
<feature type="domain" description="DNA replication complex GINS protein PSF3 N-terminal" evidence="8">
    <location>
        <begin position="6"/>
        <end position="57"/>
    </location>
</feature>
<dbReference type="Proteomes" id="UP000886523">
    <property type="component" value="Unassembled WGS sequence"/>
</dbReference>
<dbReference type="OrthoDB" id="10251744at2759"/>
<dbReference type="AlphaFoldDB" id="A0A9P6BCS9"/>
<dbReference type="CDD" id="cd11713">
    <property type="entry name" value="GINS_A_psf3"/>
    <property type="match status" value="1"/>
</dbReference>
<dbReference type="InterPro" id="IPR038437">
    <property type="entry name" value="GINS_Psf3_sf"/>
</dbReference>